<keyword evidence="1" id="KW-0812">Transmembrane</keyword>
<evidence type="ECO:0000313" key="3">
    <source>
        <dbReference type="Proteomes" id="UP001597483"/>
    </source>
</evidence>
<dbReference type="Proteomes" id="UP001597483">
    <property type="component" value="Unassembled WGS sequence"/>
</dbReference>
<keyword evidence="3" id="KW-1185">Reference proteome</keyword>
<keyword evidence="1" id="KW-1133">Transmembrane helix</keyword>
<evidence type="ECO:0000256" key="1">
    <source>
        <dbReference type="SAM" id="Phobius"/>
    </source>
</evidence>
<dbReference type="EMBL" id="JBHUKS010000011">
    <property type="protein sequence ID" value="MFD2469074.1"/>
    <property type="molecule type" value="Genomic_DNA"/>
</dbReference>
<name>A0ABW5H871_9PSEU</name>
<evidence type="ECO:0008006" key="4">
    <source>
        <dbReference type="Google" id="ProtNLM"/>
    </source>
</evidence>
<dbReference type="RefSeq" id="WP_378305175.1">
    <property type="nucleotide sequence ID" value="NZ_JBHUKS010000011.1"/>
</dbReference>
<gene>
    <name evidence="2" type="ORF">ACFSVL_16930</name>
</gene>
<protein>
    <recommendedName>
        <fullName evidence="4">DUF2550 family protein</fullName>
    </recommendedName>
</protein>
<evidence type="ECO:0000313" key="2">
    <source>
        <dbReference type="EMBL" id="MFD2469074.1"/>
    </source>
</evidence>
<reference evidence="3" key="1">
    <citation type="journal article" date="2019" name="Int. J. Syst. Evol. Microbiol.">
        <title>The Global Catalogue of Microorganisms (GCM) 10K type strain sequencing project: providing services to taxonomists for standard genome sequencing and annotation.</title>
        <authorList>
            <consortium name="The Broad Institute Genomics Platform"/>
            <consortium name="The Broad Institute Genome Sequencing Center for Infectious Disease"/>
            <person name="Wu L."/>
            <person name="Ma J."/>
        </authorList>
    </citation>
    <scope>NUCLEOTIDE SEQUENCE [LARGE SCALE GENOMIC DNA]</scope>
    <source>
        <strain evidence="3">CGMCC 4.7641</strain>
    </source>
</reference>
<sequence length="147" mass="15876">MTGYFGIIGSLVASVVALGIAIAGWRRSDQRAEQDKDDAAAGARGALLGELPALHFDAVGAGDASRNDAKMKAILPQLPGYLATALRVRLRLQYTMDGVALDAASAARLRLHEEPHAGRKWLIFDRSSVITGRGFDSYPEWIEAEQR</sequence>
<proteinExistence type="predicted"/>
<comment type="caution">
    <text evidence="2">The sequence shown here is derived from an EMBL/GenBank/DDBJ whole genome shotgun (WGS) entry which is preliminary data.</text>
</comment>
<feature type="transmembrane region" description="Helical" evidence="1">
    <location>
        <begin position="6"/>
        <end position="25"/>
    </location>
</feature>
<keyword evidence="1" id="KW-0472">Membrane</keyword>
<organism evidence="2 3">
    <name type="scientific">Amycolatopsis silviterrae</name>
    <dbReference type="NCBI Taxonomy" id="1656914"/>
    <lineage>
        <taxon>Bacteria</taxon>
        <taxon>Bacillati</taxon>
        <taxon>Actinomycetota</taxon>
        <taxon>Actinomycetes</taxon>
        <taxon>Pseudonocardiales</taxon>
        <taxon>Pseudonocardiaceae</taxon>
        <taxon>Amycolatopsis</taxon>
    </lineage>
</organism>
<accession>A0ABW5H871</accession>